<proteinExistence type="predicted"/>
<dbReference type="AlphaFoldDB" id="A0A382WPL9"/>
<feature type="transmembrane region" description="Helical" evidence="8">
    <location>
        <begin position="121"/>
        <end position="145"/>
    </location>
</feature>
<evidence type="ECO:0000256" key="6">
    <source>
        <dbReference type="ARBA" id="ARBA00022989"/>
    </source>
</evidence>
<feature type="transmembrane region" description="Helical" evidence="8">
    <location>
        <begin position="12"/>
        <end position="36"/>
    </location>
</feature>
<keyword evidence="6 8" id="KW-1133">Transmembrane helix</keyword>
<keyword evidence="3 8" id="KW-0812">Transmembrane</keyword>
<evidence type="ECO:0000256" key="8">
    <source>
        <dbReference type="SAM" id="Phobius"/>
    </source>
</evidence>
<dbReference type="EMBL" id="UINC01161361">
    <property type="protein sequence ID" value="SVD60504.1"/>
    <property type="molecule type" value="Genomic_DNA"/>
</dbReference>
<reference evidence="9" key="1">
    <citation type="submission" date="2018-05" db="EMBL/GenBank/DDBJ databases">
        <authorList>
            <person name="Lanie J.A."/>
            <person name="Ng W.-L."/>
            <person name="Kazmierczak K.M."/>
            <person name="Andrzejewski T.M."/>
            <person name="Davidsen T.M."/>
            <person name="Wayne K.J."/>
            <person name="Tettelin H."/>
            <person name="Glass J.I."/>
            <person name="Rusch D."/>
            <person name="Podicherti R."/>
            <person name="Tsui H.-C.T."/>
            <person name="Winkler M.E."/>
        </authorList>
    </citation>
    <scope>NUCLEOTIDE SEQUENCE</scope>
</reference>
<evidence type="ECO:0000256" key="3">
    <source>
        <dbReference type="ARBA" id="ARBA00022692"/>
    </source>
</evidence>
<feature type="transmembrane region" description="Helical" evidence="8">
    <location>
        <begin position="93"/>
        <end position="114"/>
    </location>
</feature>
<evidence type="ECO:0000256" key="5">
    <source>
        <dbReference type="ARBA" id="ARBA00022984"/>
    </source>
</evidence>
<dbReference type="PANTHER" id="PTHR30250:SF11">
    <property type="entry name" value="O-ANTIGEN TRANSPORTER-RELATED"/>
    <property type="match status" value="1"/>
</dbReference>
<dbReference type="InterPro" id="IPR004268">
    <property type="entry name" value="MurJ"/>
</dbReference>
<name>A0A382WPL9_9ZZZZ</name>
<dbReference type="GO" id="GO:0005886">
    <property type="term" value="C:plasma membrane"/>
    <property type="evidence" value="ECO:0007669"/>
    <property type="project" value="UniProtKB-SubCell"/>
</dbReference>
<feature type="transmembrane region" description="Helical" evidence="8">
    <location>
        <begin position="189"/>
        <end position="209"/>
    </location>
</feature>
<dbReference type="Pfam" id="PF03023">
    <property type="entry name" value="MurJ"/>
    <property type="match status" value="1"/>
</dbReference>
<dbReference type="PANTHER" id="PTHR30250">
    <property type="entry name" value="PST FAMILY PREDICTED COLANIC ACID TRANSPORTER"/>
    <property type="match status" value="1"/>
</dbReference>
<feature type="non-terminal residue" evidence="9">
    <location>
        <position position="1"/>
    </location>
</feature>
<evidence type="ECO:0000256" key="4">
    <source>
        <dbReference type="ARBA" id="ARBA00022960"/>
    </source>
</evidence>
<dbReference type="InterPro" id="IPR050833">
    <property type="entry name" value="Poly_Biosynth_Transport"/>
</dbReference>
<feature type="transmembrane region" description="Helical" evidence="8">
    <location>
        <begin position="57"/>
        <end position="81"/>
    </location>
</feature>
<evidence type="ECO:0000256" key="2">
    <source>
        <dbReference type="ARBA" id="ARBA00022475"/>
    </source>
</evidence>
<keyword evidence="7 8" id="KW-0472">Membrane</keyword>
<keyword evidence="5" id="KW-0573">Peptidoglycan synthesis</keyword>
<keyword evidence="2" id="KW-1003">Cell membrane</keyword>
<evidence type="ECO:0000313" key="9">
    <source>
        <dbReference type="EMBL" id="SVD60504.1"/>
    </source>
</evidence>
<dbReference type="GO" id="GO:0008360">
    <property type="term" value="P:regulation of cell shape"/>
    <property type="evidence" value="ECO:0007669"/>
    <property type="project" value="UniProtKB-KW"/>
</dbReference>
<feature type="transmembrane region" description="Helical" evidence="8">
    <location>
        <begin position="157"/>
        <end position="177"/>
    </location>
</feature>
<feature type="transmembrane region" description="Helical" evidence="8">
    <location>
        <begin position="221"/>
        <end position="239"/>
    </location>
</feature>
<comment type="subcellular location">
    <subcellularLocation>
        <location evidence="1">Cell membrane</location>
        <topology evidence="1">Multi-pass membrane protein</topology>
    </subcellularLocation>
</comment>
<sequence>VVLYFFSTETFGVYHVGAIEVPVALLLASATTVLIPEVSRLYGEGRGDAIAALWKGAVGRLALITVPLFFFLFAFAEVIIRVYLPVSFARSELVFRIFLLALPLRCAVYNPLLVGMGKAKWALWGGLGDLGLNFALSVIFVQLLLGERGSDLAMLGPAAATVLSTSLQVGFLLLVIGHQLRRSPWELLPWARLLRVSAVSATAGLVALAGASPVNTPSLKLAVGALVFAAALLGSSRLCPLERKEVRAMLRSALKGGGGVK</sequence>
<dbReference type="GO" id="GO:0009252">
    <property type="term" value="P:peptidoglycan biosynthetic process"/>
    <property type="evidence" value="ECO:0007669"/>
    <property type="project" value="UniProtKB-KW"/>
</dbReference>
<gene>
    <name evidence="9" type="ORF">METZ01_LOCUS413358</name>
</gene>
<accession>A0A382WPL9</accession>
<protein>
    <submittedName>
        <fullName evidence="9">Uncharacterized protein</fullName>
    </submittedName>
</protein>
<keyword evidence="4" id="KW-0133">Cell shape</keyword>
<organism evidence="9">
    <name type="scientific">marine metagenome</name>
    <dbReference type="NCBI Taxonomy" id="408172"/>
    <lineage>
        <taxon>unclassified sequences</taxon>
        <taxon>metagenomes</taxon>
        <taxon>ecological metagenomes</taxon>
    </lineage>
</organism>
<evidence type="ECO:0000256" key="1">
    <source>
        <dbReference type="ARBA" id="ARBA00004651"/>
    </source>
</evidence>
<evidence type="ECO:0000256" key="7">
    <source>
        <dbReference type="ARBA" id="ARBA00023136"/>
    </source>
</evidence>